<keyword evidence="3" id="KW-1185">Reference proteome</keyword>
<dbReference type="Proteomes" id="UP000184211">
    <property type="component" value="Unassembled WGS sequence"/>
</dbReference>
<keyword evidence="1" id="KW-1133">Transmembrane helix</keyword>
<name>A0A1M5I5R8_9RHOB</name>
<reference evidence="3" key="1">
    <citation type="submission" date="2016-11" db="EMBL/GenBank/DDBJ databases">
        <authorList>
            <person name="Varghese N."/>
            <person name="Submissions S."/>
        </authorList>
    </citation>
    <scope>NUCLEOTIDE SEQUENCE [LARGE SCALE GENOMIC DNA]</scope>
    <source>
        <strain evidence="3">DSM 28223</strain>
    </source>
</reference>
<proteinExistence type="predicted"/>
<dbReference type="AlphaFoldDB" id="A0A1M5I5R8"/>
<gene>
    <name evidence="2" type="ORF">SAMN04488044_0206</name>
</gene>
<evidence type="ECO:0000256" key="1">
    <source>
        <dbReference type="SAM" id="Phobius"/>
    </source>
</evidence>
<accession>A0A1M5I5R8</accession>
<evidence type="ECO:0000313" key="2">
    <source>
        <dbReference type="EMBL" id="SHG23694.1"/>
    </source>
</evidence>
<keyword evidence="1" id="KW-0472">Membrane</keyword>
<protein>
    <submittedName>
        <fullName evidence="2">Uncharacterized protein</fullName>
    </submittedName>
</protein>
<dbReference type="STRING" id="870908.SAMN04488044_0206"/>
<organism evidence="2 3">
    <name type="scientific">Cognatishimia maritima</name>
    <dbReference type="NCBI Taxonomy" id="870908"/>
    <lineage>
        <taxon>Bacteria</taxon>
        <taxon>Pseudomonadati</taxon>
        <taxon>Pseudomonadota</taxon>
        <taxon>Alphaproteobacteria</taxon>
        <taxon>Rhodobacterales</taxon>
        <taxon>Paracoccaceae</taxon>
        <taxon>Cognatishimia</taxon>
    </lineage>
</organism>
<feature type="transmembrane region" description="Helical" evidence="1">
    <location>
        <begin position="20"/>
        <end position="39"/>
    </location>
</feature>
<sequence>MMSQIKTAIRNSQSTLVQDAIGAAALVVMMIVALHIPGLA</sequence>
<dbReference type="EMBL" id="FQWM01000001">
    <property type="protein sequence ID" value="SHG23694.1"/>
    <property type="molecule type" value="Genomic_DNA"/>
</dbReference>
<keyword evidence="1" id="KW-0812">Transmembrane</keyword>
<evidence type="ECO:0000313" key="3">
    <source>
        <dbReference type="Proteomes" id="UP000184211"/>
    </source>
</evidence>